<dbReference type="GO" id="GO:0005634">
    <property type="term" value="C:nucleus"/>
    <property type="evidence" value="ECO:0007669"/>
    <property type="project" value="TreeGrafter"/>
</dbReference>
<evidence type="ECO:0000256" key="9">
    <source>
        <dbReference type="SAM" id="MobiDB-lite"/>
    </source>
</evidence>
<keyword evidence="5" id="KW-0862">Zinc</keyword>
<dbReference type="SUPFAM" id="SSF57850">
    <property type="entry name" value="RING/U-box"/>
    <property type="match status" value="2"/>
</dbReference>
<dbReference type="Gene3D" id="3.30.40.10">
    <property type="entry name" value="Zinc/RING finger domain, C3HC4 (zinc finger)"/>
    <property type="match status" value="1"/>
</dbReference>
<evidence type="ECO:0000259" key="11">
    <source>
        <dbReference type="PROSITE" id="PS50089"/>
    </source>
</evidence>
<dbReference type="PANTHER" id="PTHR16079:SF4">
    <property type="entry name" value="E3 UBIQUITIN-PROTEIN LIGASE CHFR"/>
    <property type="match status" value="1"/>
</dbReference>
<gene>
    <name evidence="12" type="ORF">GQ602_004902</name>
</gene>
<dbReference type="GO" id="GO:0016567">
    <property type="term" value="P:protein ubiquitination"/>
    <property type="evidence" value="ECO:0007669"/>
    <property type="project" value="TreeGrafter"/>
</dbReference>
<keyword evidence="4 7" id="KW-0863">Zinc-finger</keyword>
<feature type="compositionally biased region" description="Gly residues" evidence="9">
    <location>
        <begin position="707"/>
        <end position="727"/>
    </location>
</feature>
<evidence type="ECO:0000313" key="13">
    <source>
        <dbReference type="Proteomes" id="UP000562929"/>
    </source>
</evidence>
<dbReference type="EMBL" id="JAACLJ010000005">
    <property type="protein sequence ID" value="KAF4585597.1"/>
    <property type="molecule type" value="Genomic_DNA"/>
</dbReference>
<keyword evidence="2 8" id="KW-0728">SH3 domain</keyword>
<evidence type="ECO:0000256" key="4">
    <source>
        <dbReference type="ARBA" id="ARBA00022771"/>
    </source>
</evidence>
<name>A0A8H4Q4Q5_9HYPO</name>
<dbReference type="GO" id="GO:0004842">
    <property type="term" value="F:ubiquitin-protein transferase activity"/>
    <property type="evidence" value="ECO:0007669"/>
    <property type="project" value="TreeGrafter"/>
</dbReference>
<comment type="caution">
    <text evidence="12">The sequence shown here is derived from an EMBL/GenBank/DDBJ whole genome shotgun (WGS) entry which is preliminary data.</text>
</comment>
<dbReference type="SMART" id="SM00326">
    <property type="entry name" value="SH3"/>
    <property type="match status" value="1"/>
</dbReference>
<feature type="region of interest" description="Disordered" evidence="9">
    <location>
        <begin position="262"/>
        <end position="411"/>
    </location>
</feature>
<feature type="region of interest" description="Disordered" evidence="9">
    <location>
        <begin position="571"/>
        <end position="603"/>
    </location>
</feature>
<dbReference type="PROSITE" id="PS50002">
    <property type="entry name" value="SH3"/>
    <property type="match status" value="1"/>
</dbReference>
<evidence type="ECO:0000256" key="6">
    <source>
        <dbReference type="ARBA" id="ARBA00022843"/>
    </source>
</evidence>
<keyword evidence="3" id="KW-0479">Metal-binding</keyword>
<evidence type="ECO:0000256" key="7">
    <source>
        <dbReference type="PROSITE-ProRule" id="PRU00175"/>
    </source>
</evidence>
<feature type="compositionally biased region" description="Basic and acidic residues" evidence="9">
    <location>
        <begin position="162"/>
        <end position="172"/>
    </location>
</feature>
<evidence type="ECO:0000256" key="2">
    <source>
        <dbReference type="ARBA" id="ARBA00022443"/>
    </source>
</evidence>
<dbReference type="InterPro" id="IPR017907">
    <property type="entry name" value="Znf_RING_CS"/>
</dbReference>
<protein>
    <submittedName>
        <fullName evidence="12">RING finger domain-containing protein</fullName>
    </submittedName>
</protein>
<evidence type="ECO:0000256" key="8">
    <source>
        <dbReference type="PROSITE-ProRule" id="PRU00192"/>
    </source>
</evidence>
<feature type="region of interest" description="Disordered" evidence="9">
    <location>
        <begin position="86"/>
        <end position="221"/>
    </location>
</feature>
<feature type="compositionally biased region" description="Low complexity" evidence="9">
    <location>
        <begin position="571"/>
        <end position="601"/>
    </location>
</feature>
<dbReference type="InterPro" id="IPR001841">
    <property type="entry name" value="Znf_RING"/>
</dbReference>
<evidence type="ECO:0000259" key="10">
    <source>
        <dbReference type="PROSITE" id="PS50002"/>
    </source>
</evidence>
<keyword evidence="13" id="KW-1185">Reference proteome</keyword>
<dbReference type="PROSITE" id="PS00518">
    <property type="entry name" value="ZF_RING_1"/>
    <property type="match status" value="1"/>
</dbReference>
<evidence type="ECO:0000313" key="12">
    <source>
        <dbReference type="EMBL" id="KAF4585597.1"/>
    </source>
</evidence>
<feature type="compositionally biased region" description="Polar residues" evidence="9">
    <location>
        <begin position="357"/>
        <end position="374"/>
    </location>
</feature>
<dbReference type="GO" id="GO:0006511">
    <property type="term" value="P:ubiquitin-dependent protein catabolic process"/>
    <property type="evidence" value="ECO:0007669"/>
    <property type="project" value="TreeGrafter"/>
</dbReference>
<proteinExistence type="inferred from homology"/>
<feature type="compositionally biased region" description="Basic and acidic residues" evidence="9">
    <location>
        <begin position="132"/>
        <end position="142"/>
    </location>
</feature>
<dbReference type="InterPro" id="IPR018957">
    <property type="entry name" value="Znf_C3HC4_RING-type"/>
</dbReference>
<dbReference type="Pfam" id="PF00097">
    <property type="entry name" value="zf-C3HC4"/>
    <property type="match status" value="1"/>
</dbReference>
<dbReference type="PANTHER" id="PTHR16079">
    <property type="entry name" value="UBIQUITIN LIGASE PROTEIN CHFR"/>
    <property type="match status" value="1"/>
</dbReference>
<dbReference type="InterPro" id="IPR052256">
    <property type="entry name" value="E3_ubiquitin-ligase_CHFR"/>
</dbReference>
<feature type="compositionally biased region" description="Basic and acidic residues" evidence="9">
    <location>
        <begin position="89"/>
        <end position="104"/>
    </location>
</feature>
<feature type="compositionally biased region" description="Basic and acidic residues" evidence="9">
    <location>
        <begin position="180"/>
        <end position="205"/>
    </location>
</feature>
<evidence type="ECO:0000256" key="1">
    <source>
        <dbReference type="ARBA" id="ARBA00008649"/>
    </source>
</evidence>
<feature type="region of interest" description="Disordered" evidence="9">
    <location>
        <begin position="700"/>
        <end position="739"/>
    </location>
</feature>
<dbReference type="PROSITE" id="PS50089">
    <property type="entry name" value="ZF_RING_2"/>
    <property type="match status" value="1"/>
</dbReference>
<evidence type="ECO:0000256" key="5">
    <source>
        <dbReference type="ARBA" id="ARBA00022833"/>
    </source>
</evidence>
<comment type="similarity">
    <text evidence="1">Belongs to the SH3RF family.</text>
</comment>
<evidence type="ECO:0000256" key="3">
    <source>
        <dbReference type="ARBA" id="ARBA00022723"/>
    </source>
</evidence>
<dbReference type="SMART" id="SM00184">
    <property type="entry name" value="RING"/>
    <property type="match status" value="1"/>
</dbReference>
<dbReference type="OrthoDB" id="1305878at2759"/>
<dbReference type="GO" id="GO:0008270">
    <property type="term" value="F:zinc ion binding"/>
    <property type="evidence" value="ECO:0007669"/>
    <property type="project" value="UniProtKB-KW"/>
</dbReference>
<dbReference type="InterPro" id="IPR013083">
    <property type="entry name" value="Znf_RING/FYVE/PHD"/>
</dbReference>
<reference evidence="12 13" key="1">
    <citation type="journal article" date="2020" name="G3 (Bethesda)">
        <title>Genetic Underpinnings of Host Manipulation by Ophiocordyceps as Revealed by Comparative Transcriptomics.</title>
        <authorList>
            <person name="Will I."/>
            <person name="Das B."/>
            <person name="Trinh T."/>
            <person name="Brachmann A."/>
            <person name="Ohm R.A."/>
            <person name="de Bekker C."/>
        </authorList>
    </citation>
    <scope>NUCLEOTIDE SEQUENCE [LARGE SCALE GENOMIC DNA]</scope>
    <source>
        <strain evidence="12 13">EC05</strain>
    </source>
</reference>
<organism evidence="12 13">
    <name type="scientific">Ophiocordyceps camponoti-floridani</name>
    <dbReference type="NCBI Taxonomy" id="2030778"/>
    <lineage>
        <taxon>Eukaryota</taxon>
        <taxon>Fungi</taxon>
        <taxon>Dikarya</taxon>
        <taxon>Ascomycota</taxon>
        <taxon>Pezizomycotina</taxon>
        <taxon>Sordariomycetes</taxon>
        <taxon>Hypocreomycetidae</taxon>
        <taxon>Hypocreales</taxon>
        <taxon>Ophiocordycipitaceae</taxon>
        <taxon>Ophiocordyceps</taxon>
    </lineage>
</organism>
<dbReference type="Proteomes" id="UP000562929">
    <property type="component" value="Unassembled WGS sequence"/>
</dbReference>
<feature type="domain" description="RING-type" evidence="11">
    <location>
        <begin position="17"/>
        <end position="62"/>
    </location>
</feature>
<keyword evidence="6" id="KW-0832">Ubl conjugation</keyword>
<feature type="domain" description="SH3" evidence="10">
    <location>
        <begin position="740"/>
        <end position="801"/>
    </location>
</feature>
<dbReference type="InterPro" id="IPR001452">
    <property type="entry name" value="SH3_domain"/>
</dbReference>
<dbReference type="SUPFAM" id="SSF50044">
    <property type="entry name" value="SH3-domain"/>
    <property type="match status" value="1"/>
</dbReference>
<sequence>MDAARKPSLDLEKELTCSICTELLYQPLTLLDCLHTFCGACLTEWFSFQAAKASRFTCPACRSAVRDSRHNATVVTLLDMLVAAHPSKARSDEDKKEMARKYRPGDQVPPKTPIAGTRTEERGAQDGRLLSRVRDMSLRDGLRPPSSRRRHEGQSRSVGRNRSSENRSRRGDDDDDDGHDFDSDDRRRSTELRLRRDESGDRQVEHQSSLRSLIGSADRSERDIEREIDEFARQIQEEGLLDGLDLDNIDLSRDDELSRRVTEAYRRRQRRGRSRRQDGHGAASTSSSVNGDGRSSRPPPAGPDTGRSRRRTASGGGSSVAAAALTVGEATRPAARSQTDLIPGRGNGPAPGEQRRSSSTPSVPAFSPSISGETSRAIPNHASFAIRAPQWNPETNRPSEPAMVNPQRSRPQLYPEPSIGCSRCDRTHIEYQVHYGCDICAGGQWTVCLDCYRAGRGCLHWFGFGHGAWNRWDKAQQLEPTTAPPHVLTPSRYLRPASVPGGADGRRTLTWHDPRTRLETGTFCAGCLACANLCYWRCDVCNDGEWGFCTECVNRGMSCSHMLLPLAYEPAQQSQAQQNNDSQRLSPRQGSSRPPSSLGPFRPVPNLAEARCALCRETIPTSQVRYHCPSCQAGDYDVCGRCYDGLEARGSMSAENGACGWRRCLSGHRMDVVGWAEGRVGRWRVTVDVAAVVSSFSFSSSSSSAAAGGGAGGGGAGGGGAGGGGPPAGGPSAIFPPDGGPGMRAQARWAWFPAAGADDELLFPRGAELREVEDVNGDWFLGVYMGARALFPAPYVRLLEGAVAEEQGEEAAS</sequence>
<dbReference type="AlphaFoldDB" id="A0A8H4Q4Q5"/>
<dbReference type="InterPro" id="IPR036028">
    <property type="entry name" value="SH3-like_dom_sf"/>
</dbReference>
<dbReference type="Gene3D" id="2.30.30.40">
    <property type="entry name" value="SH3 Domains"/>
    <property type="match status" value="1"/>
</dbReference>
<accession>A0A8H4Q4Q5</accession>